<feature type="domain" description="Nematode cuticle collagen N-terminal" evidence="4">
    <location>
        <begin position="19"/>
        <end position="71"/>
    </location>
</feature>
<feature type="compositionally biased region" description="Pro residues" evidence="2">
    <location>
        <begin position="281"/>
        <end position="292"/>
    </location>
</feature>
<feature type="compositionally biased region" description="Low complexity" evidence="2">
    <location>
        <begin position="259"/>
        <end position="275"/>
    </location>
</feature>
<evidence type="ECO:0000259" key="4">
    <source>
        <dbReference type="SMART" id="SM01088"/>
    </source>
</evidence>
<proteinExistence type="predicted"/>
<feature type="transmembrane region" description="Helical" evidence="3">
    <location>
        <begin position="20"/>
        <end position="43"/>
    </location>
</feature>
<dbReference type="InterPro" id="IPR002486">
    <property type="entry name" value="Col_cuticle_N"/>
</dbReference>
<organism evidence="5 6">
    <name type="scientific">Toxocara canis</name>
    <name type="common">Canine roundworm</name>
    <dbReference type="NCBI Taxonomy" id="6265"/>
    <lineage>
        <taxon>Eukaryota</taxon>
        <taxon>Metazoa</taxon>
        <taxon>Ecdysozoa</taxon>
        <taxon>Nematoda</taxon>
        <taxon>Chromadorea</taxon>
        <taxon>Rhabditida</taxon>
        <taxon>Spirurina</taxon>
        <taxon>Ascaridomorpha</taxon>
        <taxon>Ascaridoidea</taxon>
        <taxon>Toxocaridae</taxon>
        <taxon>Toxocara</taxon>
    </lineage>
</organism>
<keyword evidence="3" id="KW-0812">Transmembrane</keyword>
<dbReference type="STRING" id="6265.A0A0B2W4C1"/>
<feature type="compositionally biased region" description="Pro residues" evidence="2">
    <location>
        <begin position="232"/>
        <end position="241"/>
    </location>
</feature>
<name>A0A0B2W4C1_TOXCA</name>
<evidence type="ECO:0000256" key="3">
    <source>
        <dbReference type="SAM" id="Phobius"/>
    </source>
</evidence>
<protein>
    <submittedName>
        <fullName evidence="5">Cuticle collagen sqt-1</fullName>
    </submittedName>
</protein>
<dbReference type="GO" id="GO:0005581">
    <property type="term" value="C:collagen trimer"/>
    <property type="evidence" value="ECO:0007669"/>
    <property type="project" value="UniProtKB-KW"/>
</dbReference>
<keyword evidence="3" id="KW-1133">Transmembrane helix</keyword>
<evidence type="ECO:0000313" key="5">
    <source>
        <dbReference type="EMBL" id="KHN88070.1"/>
    </source>
</evidence>
<dbReference type="Pfam" id="PF01484">
    <property type="entry name" value="Col_cuticle_N"/>
    <property type="match status" value="1"/>
</dbReference>
<evidence type="ECO:0000256" key="2">
    <source>
        <dbReference type="SAM" id="MobiDB-lite"/>
    </source>
</evidence>
<dbReference type="GO" id="GO:0042302">
    <property type="term" value="F:structural constituent of cuticle"/>
    <property type="evidence" value="ECO:0007669"/>
    <property type="project" value="InterPro"/>
</dbReference>
<feature type="compositionally biased region" description="Low complexity" evidence="2">
    <location>
        <begin position="293"/>
        <end position="317"/>
    </location>
</feature>
<gene>
    <name evidence="5" type="primary">sqt-1</name>
    <name evidence="5" type="ORF">Tcan_08896</name>
</gene>
<dbReference type="PANTHER" id="PTHR24637:SF301">
    <property type="entry name" value="NEMATODE CUTICLE COLLAGEN N-TERMINAL DOMAIN-CONTAINING PROTEIN"/>
    <property type="match status" value="1"/>
</dbReference>
<comment type="caution">
    <text evidence="5">The sequence shown here is derived from an EMBL/GenBank/DDBJ whole genome shotgun (WGS) entry which is preliminary data.</text>
</comment>
<dbReference type="PANTHER" id="PTHR24637">
    <property type="entry name" value="COLLAGEN"/>
    <property type="match status" value="1"/>
</dbReference>
<feature type="region of interest" description="Disordered" evidence="2">
    <location>
        <begin position="146"/>
        <end position="359"/>
    </location>
</feature>
<evidence type="ECO:0000256" key="1">
    <source>
        <dbReference type="ARBA" id="ARBA00022737"/>
    </source>
</evidence>
<keyword evidence="5" id="KW-0176">Collagen</keyword>
<dbReference type="SMART" id="SM01088">
    <property type="entry name" value="Col_cuticle_N"/>
    <property type="match status" value="1"/>
</dbReference>
<feature type="compositionally biased region" description="Pro residues" evidence="2">
    <location>
        <begin position="215"/>
        <end position="224"/>
    </location>
</feature>
<dbReference type="EMBL" id="JPKZ01000272">
    <property type="protein sequence ID" value="KHN88070.1"/>
    <property type="molecule type" value="Genomic_DNA"/>
</dbReference>
<accession>A0A0B2W4C1</accession>
<feature type="compositionally biased region" description="Pro residues" evidence="2">
    <location>
        <begin position="328"/>
        <end position="337"/>
    </location>
</feature>
<reference evidence="5 6" key="1">
    <citation type="submission" date="2014-11" db="EMBL/GenBank/DDBJ databases">
        <title>Genetic blueprint of the zoonotic pathogen Toxocara canis.</title>
        <authorList>
            <person name="Zhu X.-Q."/>
            <person name="Korhonen P.K."/>
            <person name="Cai H."/>
            <person name="Young N.D."/>
            <person name="Nejsum P."/>
            <person name="von Samson-Himmelstjerna G."/>
            <person name="Boag P.R."/>
            <person name="Tan P."/>
            <person name="Li Q."/>
            <person name="Min J."/>
            <person name="Yang Y."/>
            <person name="Wang X."/>
            <person name="Fang X."/>
            <person name="Hall R.S."/>
            <person name="Hofmann A."/>
            <person name="Sternberg P.W."/>
            <person name="Jex A.R."/>
            <person name="Gasser R.B."/>
        </authorList>
    </citation>
    <scope>NUCLEOTIDE SEQUENCE [LARGE SCALE GENOMIC DNA]</scope>
    <source>
        <strain evidence="5">PN_DK_2014</strain>
    </source>
</reference>
<keyword evidence="3" id="KW-0472">Membrane</keyword>
<dbReference type="Proteomes" id="UP000031036">
    <property type="component" value="Unassembled WGS sequence"/>
</dbReference>
<evidence type="ECO:0000313" key="6">
    <source>
        <dbReference type="Proteomes" id="UP000031036"/>
    </source>
</evidence>
<keyword evidence="6" id="KW-1185">Reference proteome</keyword>
<dbReference type="AlphaFoldDB" id="A0A0B2W4C1"/>
<keyword evidence="1" id="KW-0677">Repeat</keyword>
<sequence length="359" mass="37041">MYERGEMEKLERDAKELRRLVQETSAVATLAVFAAVIIVPMIYGYAQHVQTALDGEVRFCNRRTTDLFWEFIKLGNAVGGREKRSTWLGRRRKAQSHRLFQRDAASEYSNDSLFDQNYSSAFLSSPAVANSFTGATGNGGYGGDSLVNSASNFPQQQQQQNDLCSCQIGPPGPPGPPGTDGEDGVDGEPGNKGPPGQDTPKGYQPPKDWCFDCPQAPPGPPGRPGPKGFPGLPGPPGPDGSPPFDAYAMAGPPGPPGPQGLSGPAGPQGARGPPGEIQDIPLPPGPPGPPGPSGVLGLDGIRGPAGNIGPIGPPGYAGERGMDGPRGPDGPPGPVGPPGQAGPTGDCEYCPTPRTPPGY</sequence>